<protein>
    <submittedName>
        <fullName evidence="1">Uncharacterized protein</fullName>
    </submittedName>
</protein>
<evidence type="ECO:0000313" key="2">
    <source>
        <dbReference type="Proteomes" id="UP000580474"/>
    </source>
</evidence>
<sequence length="244" mass="26235">MTPAVPGRDDGSISSERAGEVMLSVVPPRYLAQRIARADETAEHAADQLYRLRMLEVSQLVRDVLPTADALVVSVRSKAPEGFQVHAVLAADEQPLWSSGDPAPTSAPNDWGEVCAQVGYALASSLGNRSPQDRWPQSGSGDTESYIVQLHGDDEIAAAMSVSPGELAVKLHDKEDDHPLWLVEPTTTPTMTVGEVHITAHIGGNGHLMVDVTRERTTANRWKTGAEVEIDVRIDGMNVFPAAS</sequence>
<dbReference type="EMBL" id="JACHIV010000001">
    <property type="protein sequence ID" value="MBB5070072.1"/>
    <property type="molecule type" value="Genomic_DNA"/>
</dbReference>
<dbReference type="Proteomes" id="UP000580474">
    <property type="component" value="Unassembled WGS sequence"/>
</dbReference>
<evidence type="ECO:0000313" key="1">
    <source>
        <dbReference type="EMBL" id="MBB5070072.1"/>
    </source>
</evidence>
<gene>
    <name evidence="1" type="ORF">BJ969_003160</name>
</gene>
<name>A0A840NLS6_9PSEU</name>
<proteinExistence type="predicted"/>
<dbReference type="RefSeq" id="WP_184479651.1">
    <property type="nucleotide sequence ID" value="NZ_JACHIV010000001.1"/>
</dbReference>
<dbReference type="AlphaFoldDB" id="A0A840NLS6"/>
<comment type="caution">
    <text evidence="1">The sequence shown here is derived from an EMBL/GenBank/DDBJ whole genome shotgun (WGS) entry which is preliminary data.</text>
</comment>
<keyword evidence="2" id="KW-1185">Reference proteome</keyword>
<organism evidence="1 2">
    <name type="scientific">Saccharopolyspora gloriosae</name>
    <dbReference type="NCBI Taxonomy" id="455344"/>
    <lineage>
        <taxon>Bacteria</taxon>
        <taxon>Bacillati</taxon>
        <taxon>Actinomycetota</taxon>
        <taxon>Actinomycetes</taxon>
        <taxon>Pseudonocardiales</taxon>
        <taxon>Pseudonocardiaceae</taxon>
        <taxon>Saccharopolyspora</taxon>
    </lineage>
</organism>
<reference evidence="1 2" key="1">
    <citation type="submission" date="2020-08" db="EMBL/GenBank/DDBJ databases">
        <title>Sequencing the genomes of 1000 actinobacteria strains.</title>
        <authorList>
            <person name="Klenk H.-P."/>
        </authorList>
    </citation>
    <scope>NUCLEOTIDE SEQUENCE [LARGE SCALE GENOMIC DNA]</scope>
    <source>
        <strain evidence="1 2">DSM 45582</strain>
    </source>
</reference>
<accession>A0A840NLS6</accession>